<dbReference type="Pfam" id="PF17770">
    <property type="entry name" value="RNase_J_C"/>
    <property type="match status" value="1"/>
</dbReference>
<evidence type="ECO:0000256" key="2">
    <source>
        <dbReference type="ARBA" id="ARBA00022722"/>
    </source>
</evidence>
<dbReference type="CDD" id="cd07714">
    <property type="entry name" value="RNaseJ_MBL-fold"/>
    <property type="match status" value="1"/>
</dbReference>
<protein>
    <submittedName>
        <fullName evidence="10">Putative hydrolase of the metallo-beta-lactamase superfamily</fullName>
    </submittedName>
</protein>
<dbReference type="Pfam" id="PF00753">
    <property type="entry name" value="Lactamase_B"/>
    <property type="match status" value="1"/>
</dbReference>
<evidence type="ECO:0000259" key="9">
    <source>
        <dbReference type="SMART" id="SM00849"/>
    </source>
</evidence>
<keyword evidence="5" id="KW-0862">Zinc</keyword>
<organism evidence="10 11">
    <name type="scientific">Candidatus Nomurabacteria bacterium GW2011_GWF2_43_24</name>
    <dbReference type="NCBI Taxonomy" id="1618778"/>
    <lineage>
        <taxon>Bacteria</taxon>
        <taxon>Candidatus Nomuraibacteriota</taxon>
    </lineage>
</organism>
<comment type="caution">
    <text evidence="10">The sequence shown here is derived from an EMBL/GenBank/DDBJ whole genome shotgun (WGS) entry which is preliminary data.</text>
</comment>
<evidence type="ECO:0000256" key="6">
    <source>
        <dbReference type="ARBA" id="ARBA00022839"/>
    </source>
</evidence>
<dbReference type="GO" id="GO:0003723">
    <property type="term" value="F:RNA binding"/>
    <property type="evidence" value="ECO:0007669"/>
    <property type="project" value="UniProtKB-KW"/>
</dbReference>
<dbReference type="AlphaFoldDB" id="A0A0G1HKE1"/>
<dbReference type="InterPro" id="IPR042173">
    <property type="entry name" value="RNase_J_2"/>
</dbReference>
<proteinExistence type="predicted"/>
<dbReference type="Proteomes" id="UP000033907">
    <property type="component" value="Unassembled WGS sequence"/>
</dbReference>
<dbReference type="PANTHER" id="PTHR43694:SF1">
    <property type="entry name" value="RIBONUCLEASE J"/>
    <property type="match status" value="1"/>
</dbReference>
<dbReference type="Gene3D" id="3.40.50.10710">
    <property type="entry name" value="Metallo-hydrolase/oxidoreductase"/>
    <property type="match status" value="1"/>
</dbReference>
<gene>
    <name evidence="10" type="ORF">UV91_C0007G0044</name>
</gene>
<dbReference type="Gene3D" id="3.10.20.580">
    <property type="match status" value="1"/>
</dbReference>
<dbReference type="EMBL" id="LCGH01000007">
    <property type="protein sequence ID" value="KKT11344.1"/>
    <property type="molecule type" value="Genomic_DNA"/>
</dbReference>
<dbReference type="GO" id="GO:0004527">
    <property type="term" value="F:exonuclease activity"/>
    <property type="evidence" value="ECO:0007669"/>
    <property type="project" value="UniProtKB-KW"/>
</dbReference>
<evidence type="ECO:0000256" key="7">
    <source>
        <dbReference type="ARBA" id="ARBA00022884"/>
    </source>
</evidence>
<dbReference type="GO" id="GO:0046872">
    <property type="term" value="F:metal ion binding"/>
    <property type="evidence" value="ECO:0007669"/>
    <property type="project" value="UniProtKB-KW"/>
</dbReference>
<sequence>MTKKTRLSFSSLSIEDKRENKTEHKISAHHSPASGEYKHVADKKRTTKSSTYQYTKKRFGSNGRRAFGGKSQYKNSDVGKIPLPEKGVVRIIPLGGVEEIGKNMTVIEIGDDIIVIDAGMHFSNEATPGVDYVIPNTTYLEERKDKIRALIITHAHLDHIGGVPLVLSRIGNPPVYSRNLSILMMRKRQAEFTHLPPMKENIVEKDSVINCGKIKVRFFGVTHTIPDSMGIIIETEHGWIVTPGDYKLDQVDGIVSKEEEKEYSIFDKAKVLLLMTDSTNIENEGFSLPEIKVHQGLENLIRKVSGRMIIAAFASHITRLAHVVKFAETLGKKIALEGRSMKTNIEVAVEAGLFTPKKGTVIPIEEVKDYPPNKVVILMTGAQGEEFSSLNRAANKSHTKFSLNKGDTIILSASVVPGNELQVQKMKDGLTRQGVKIISYRTAGEDFVHATGHGNQEDIKWLHRKIHPKFFIPIHGWHSMLVRHKELAMELGMSEENIVVPDNGSIIEISADGQKIYARKENAPASAMMVDGSSISDTQDVVIRDRVMLAQDGMFVIIALLDQKTGKLKKSPDLISRGFVYLKENQELLRQVRIIIKKSVEDATAKMPARRSFSEGGSVVDFDVIKASLGENISKFLYQKTAKRPLVIPVILSV</sequence>
<evidence type="ECO:0000256" key="3">
    <source>
        <dbReference type="ARBA" id="ARBA00022723"/>
    </source>
</evidence>
<evidence type="ECO:0000313" key="10">
    <source>
        <dbReference type="EMBL" id="KKT11344.1"/>
    </source>
</evidence>
<dbReference type="InterPro" id="IPR055132">
    <property type="entry name" value="RNase_J_b_CASP"/>
</dbReference>
<name>A0A0G1HKE1_9BACT</name>
<reference evidence="10 11" key="1">
    <citation type="journal article" date="2015" name="Nature">
        <title>rRNA introns, odd ribosomes, and small enigmatic genomes across a large radiation of phyla.</title>
        <authorList>
            <person name="Brown C.T."/>
            <person name="Hug L.A."/>
            <person name="Thomas B.C."/>
            <person name="Sharon I."/>
            <person name="Castelle C.J."/>
            <person name="Singh A."/>
            <person name="Wilkins M.J."/>
            <person name="Williams K.H."/>
            <person name="Banfield J.F."/>
        </authorList>
    </citation>
    <scope>NUCLEOTIDE SEQUENCE [LARGE SCALE GENOMIC DNA]</scope>
</reference>
<keyword evidence="7" id="KW-0694">RNA-binding</keyword>
<evidence type="ECO:0000256" key="5">
    <source>
        <dbReference type="ARBA" id="ARBA00022833"/>
    </source>
</evidence>
<accession>A0A0G1HKE1</accession>
<dbReference type="Pfam" id="PF22505">
    <property type="entry name" value="RNase_J_b_CASP"/>
    <property type="match status" value="1"/>
</dbReference>
<dbReference type="Pfam" id="PF07521">
    <property type="entry name" value="RMMBL"/>
    <property type="match status" value="1"/>
</dbReference>
<feature type="compositionally biased region" description="Basic and acidic residues" evidence="8">
    <location>
        <begin position="14"/>
        <end position="26"/>
    </location>
</feature>
<evidence type="ECO:0000256" key="8">
    <source>
        <dbReference type="SAM" id="MobiDB-lite"/>
    </source>
</evidence>
<dbReference type="PANTHER" id="PTHR43694">
    <property type="entry name" value="RIBONUCLEASE J"/>
    <property type="match status" value="1"/>
</dbReference>
<keyword evidence="3" id="KW-0479">Metal-binding</keyword>
<keyword evidence="4 10" id="KW-0378">Hydrolase</keyword>
<evidence type="ECO:0000256" key="1">
    <source>
        <dbReference type="ARBA" id="ARBA00022490"/>
    </source>
</evidence>
<feature type="region of interest" description="Disordered" evidence="8">
    <location>
        <begin position="1"/>
        <end position="49"/>
    </location>
</feature>
<dbReference type="InterPro" id="IPR041636">
    <property type="entry name" value="RNase_J_C"/>
</dbReference>
<keyword evidence="6" id="KW-0269">Exonuclease</keyword>
<dbReference type="SUPFAM" id="SSF56281">
    <property type="entry name" value="Metallo-hydrolase/oxidoreductase"/>
    <property type="match status" value="1"/>
</dbReference>
<dbReference type="InterPro" id="IPR011108">
    <property type="entry name" value="RMMBL"/>
</dbReference>
<dbReference type="Gene3D" id="3.60.15.10">
    <property type="entry name" value="Ribonuclease Z/Hydroxyacylglutathione hydrolase-like"/>
    <property type="match status" value="1"/>
</dbReference>
<dbReference type="NCBIfam" id="TIGR00649">
    <property type="entry name" value="MG423"/>
    <property type="match status" value="1"/>
</dbReference>
<keyword evidence="1" id="KW-0963">Cytoplasm</keyword>
<feature type="domain" description="Metallo-beta-lactamase" evidence="9">
    <location>
        <begin position="101"/>
        <end position="297"/>
    </location>
</feature>
<dbReference type="InterPro" id="IPR001279">
    <property type="entry name" value="Metallo-B-lactamas"/>
</dbReference>
<dbReference type="InterPro" id="IPR036866">
    <property type="entry name" value="RibonucZ/Hydroxyglut_hydro"/>
</dbReference>
<evidence type="ECO:0000256" key="4">
    <source>
        <dbReference type="ARBA" id="ARBA00022801"/>
    </source>
</evidence>
<dbReference type="SMART" id="SM00849">
    <property type="entry name" value="Lactamase_B"/>
    <property type="match status" value="1"/>
</dbReference>
<evidence type="ECO:0000313" key="11">
    <source>
        <dbReference type="Proteomes" id="UP000033907"/>
    </source>
</evidence>
<dbReference type="InterPro" id="IPR004613">
    <property type="entry name" value="RNase_J"/>
</dbReference>
<keyword evidence="2" id="KW-0540">Nuclease</keyword>